<evidence type="ECO:0000256" key="17">
    <source>
        <dbReference type="ARBA" id="ARBA00044880"/>
    </source>
</evidence>
<comment type="catalytic activity">
    <reaction evidence="17 19">
        <text>5-methyl-5,6,7,8-tetrahydromethanopterin + coenzyme M + 2 Na(+)(in) = 5,6,7,8-tetrahydromethanopterin + methyl-coenzyme M + 2 Na(+)(out)</text>
        <dbReference type="Rhea" id="RHEA:53492"/>
        <dbReference type="ChEBI" id="CHEBI:29101"/>
        <dbReference type="ChEBI" id="CHEBI:58103"/>
        <dbReference type="ChEBI" id="CHEBI:58116"/>
        <dbReference type="ChEBI" id="CHEBI:58286"/>
        <dbReference type="ChEBI" id="CHEBI:58319"/>
        <dbReference type="EC" id="7.2.1.4"/>
    </reaction>
</comment>
<evidence type="ECO:0000256" key="13">
    <source>
        <dbReference type="ARBA" id="ARBA00022989"/>
    </source>
</evidence>
<feature type="transmembrane region" description="Helical" evidence="19">
    <location>
        <begin position="172"/>
        <end position="195"/>
    </location>
</feature>
<dbReference type="GO" id="GO:0005886">
    <property type="term" value="C:plasma membrane"/>
    <property type="evidence" value="ECO:0007669"/>
    <property type="project" value="UniProtKB-SubCell"/>
</dbReference>
<keyword evidence="11 19" id="KW-0812">Transmembrane</keyword>
<evidence type="ECO:0000256" key="3">
    <source>
        <dbReference type="ARBA" id="ARBA00004839"/>
    </source>
</evidence>
<sequence length="310" mass="32364">MKWGETMDSTLIILGALALSSAAATVAGCAEDLESDVGSQSNPNSQVQLAPQMGNIHRYFNKAISGEPVSYGLYVAVAGTIAWALMNIGMSTIFALVIGAGVAAFIHGVYAVSAYLGRIVGQSQNFGQPVYLDVVITHLGPIVGHGFIAVFCMLLAAYLATSILGNPFPLPLVALIFGITVGAIGSSTGDVHYGAEREYQKYPFGGGVPVANHGDIDIKAEIGIRNGMDSSYFCSKLGGPLTGLTFGLIVFLDGWRGIVGGILGNALGGSLISKSIIAIIVGIILVAVMVCLNRLVEVYARKKYGPYTDR</sequence>
<name>A0A401HQY7_9EURY</name>
<dbReference type="GO" id="GO:0030269">
    <property type="term" value="F:tetrahydromethanopterin S-methyltransferase activity"/>
    <property type="evidence" value="ECO:0007669"/>
    <property type="project" value="UniProtKB-UniRule"/>
</dbReference>
<keyword evidence="9 19" id="KW-0489">Methyltransferase</keyword>
<evidence type="ECO:0000256" key="7">
    <source>
        <dbReference type="ARBA" id="ARBA00022475"/>
    </source>
</evidence>
<dbReference type="GO" id="GO:0032259">
    <property type="term" value="P:methylation"/>
    <property type="evidence" value="ECO:0007669"/>
    <property type="project" value="UniProtKB-KW"/>
</dbReference>
<dbReference type="NCBIfam" id="TIGR01113">
    <property type="entry name" value="mtrE"/>
    <property type="match status" value="1"/>
</dbReference>
<comment type="caution">
    <text evidence="20">The sequence shown here is derived from an EMBL/GenBank/DDBJ whole genome shotgun (WGS) entry which is preliminary data.</text>
</comment>
<evidence type="ECO:0000256" key="14">
    <source>
        <dbReference type="ARBA" id="ARBA00022994"/>
    </source>
</evidence>
<evidence type="ECO:0000256" key="16">
    <source>
        <dbReference type="ARBA" id="ARBA00029819"/>
    </source>
</evidence>
<evidence type="ECO:0000256" key="8">
    <source>
        <dbReference type="ARBA" id="ARBA00022563"/>
    </source>
</evidence>
<comment type="subcellular location">
    <subcellularLocation>
        <location evidence="2 19">Cell membrane</location>
        <topology evidence="2 19">Multi-pass membrane protein</topology>
    </subcellularLocation>
</comment>
<evidence type="ECO:0000256" key="2">
    <source>
        <dbReference type="ARBA" id="ARBA00004651"/>
    </source>
</evidence>
<keyword evidence="10 19" id="KW-0808">Transferase</keyword>
<keyword evidence="14 19" id="KW-0484">Methanogenesis</keyword>
<comment type="pathway">
    <text evidence="3 19">One-carbon metabolism; methanogenesis from CO(2); methyl-coenzyme M from 5,10-methylene-5,6,7,8-tetrahydromethanopterin: step 2/2.</text>
</comment>
<proteinExistence type="inferred from homology"/>
<comment type="caution">
    <text evidence="19">Lacks conserved residue(s) required for the propagation of feature annotation.</text>
</comment>
<reference evidence="20 21" key="1">
    <citation type="journal article" date="2019" name="Int. J. Syst. Evol. Microbiol.">
        <title>Methanofervidicoccus abyssi gen. nov., sp. nov., a hydrogenotrophic methanogen, isolated from a hydrothermal vent chimney in the Mid-Cayman Spreading Center, the Caribbean Sea.</title>
        <authorList>
            <person name="Sakai S."/>
            <person name="Takaki Y."/>
            <person name="Miyazaki M."/>
            <person name="Ogawara M."/>
            <person name="Yanagawa K."/>
            <person name="Miyazaki J."/>
            <person name="Takai K."/>
        </authorList>
    </citation>
    <scope>NUCLEOTIDE SEQUENCE [LARGE SCALE GENOMIC DNA]</scope>
    <source>
        <strain evidence="20 21">HHB</strain>
    </source>
</reference>
<dbReference type="EC" id="7.2.1.4" evidence="18 19"/>
<evidence type="ECO:0000256" key="10">
    <source>
        <dbReference type="ARBA" id="ARBA00022679"/>
    </source>
</evidence>
<dbReference type="GO" id="GO:0005737">
    <property type="term" value="C:cytoplasm"/>
    <property type="evidence" value="ECO:0007669"/>
    <property type="project" value="InterPro"/>
</dbReference>
<evidence type="ECO:0000256" key="18">
    <source>
        <dbReference type="ARBA" id="ARBA00044970"/>
    </source>
</evidence>
<evidence type="ECO:0000256" key="11">
    <source>
        <dbReference type="ARBA" id="ARBA00022692"/>
    </source>
</evidence>
<evidence type="ECO:0000256" key="15">
    <source>
        <dbReference type="ARBA" id="ARBA00023136"/>
    </source>
</evidence>
<gene>
    <name evidence="19" type="primary">mtrE</name>
    <name evidence="20" type="ORF">MHHB_P0906</name>
</gene>
<keyword evidence="8 19" id="KW-0554">One-carbon metabolism</keyword>
<feature type="transmembrane region" description="Helical" evidence="19">
    <location>
        <begin position="136"/>
        <end position="160"/>
    </location>
</feature>
<comment type="function">
    <text evidence="1 19">Part of a complex that catalyzes the formation of methyl-coenzyme M and tetrahydromethanopterin from coenzyme M and methyl-tetrahydromethanopterin. This is an energy-conserving, sodium-ion translocating step.</text>
</comment>
<dbReference type="GO" id="GO:0012506">
    <property type="term" value="C:vesicle membrane"/>
    <property type="evidence" value="ECO:0007669"/>
    <property type="project" value="InterPro"/>
</dbReference>
<accession>A0A401HQY7</accession>
<feature type="transmembrane region" description="Helical" evidence="19">
    <location>
        <begin position="69"/>
        <end position="86"/>
    </location>
</feature>
<comment type="subunit">
    <text evidence="5 19">The complex is composed of 8 subunits; MtrA, MtrB, MtrC, MtrD, MtrE, MtrF, MtrG and MtrH.</text>
</comment>
<dbReference type="Pfam" id="PF04206">
    <property type="entry name" value="MtrE"/>
    <property type="match status" value="1"/>
</dbReference>
<dbReference type="PROSITE" id="PS51257">
    <property type="entry name" value="PROKAR_LIPOPROTEIN"/>
    <property type="match status" value="1"/>
</dbReference>
<keyword evidence="12 19" id="KW-1278">Translocase</keyword>
<evidence type="ECO:0000313" key="20">
    <source>
        <dbReference type="EMBL" id="GBF36676.1"/>
    </source>
</evidence>
<dbReference type="GO" id="GO:0006730">
    <property type="term" value="P:one-carbon metabolic process"/>
    <property type="evidence" value="ECO:0007669"/>
    <property type="project" value="UniProtKB-UniRule"/>
</dbReference>
<keyword evidence="13 19" id="KW-1133">Transmembrane helix</keyword>
<dbReference type="UniPathway" id="UPA00640">
    <property type="reaction ID" value="UER00698"/>
</dbReference>
<dbReference type="HAMAP" id="MF_01098">
    <property type="entry name" value="MtrE"/>
    <property type="match status" value="1"/>
</dbReference>
<dbReference type="PIRSF" id="PIRSF016509">
    <property type="entry name" value="MtrE"/>
    <property type="match status" value="1"/>
</dbReference>
<dbReference type="InterPro" id="IPR005780">
    <property type="entry name" value="MeTrfase_E"/>
</dbReference>
<keyword evidence="21" id="KW-1185">Reference proteome</keyword>
<evidence type="ECO:0000256" key="6">
    <source>
        <dbReference type="ARBA" id="ARBA00015120"/>
    </source>
</evidence>
<comment type="similarity">
    <text evidence="4 19">Belongs to the MtrE family.</text>
</comment>
<dbReference type="AlphaFoldDB" id="A0A401HQY7"/>
<dbReference type="GO" id="GO:0019386">
    <property type="term" value="P:methanogenesis, from carbon dioxide"/>
    <property type="evidence" value="ECO:0007669"/>
    <property type="project" value="UniProtKB-UniRule"/>
</dbReference>
<evidence type="ECO:0000256" key="19">
    <source>
        <dbReference type="HAMAP-Rule" id="MF_01098"/>
    </source>
</evidence>
<keyword evidence="7 19" id="KW-1003">Cell membrane</keyword>
<feature type="transmembrane region" description="Helical" evidence="19">
    <location>
        <begin position="93"/>
        <end position="116"/>
    </location>
</feature>
<dbReference type="Proteomes" id="UP000290527">
    <property type="component" value="Unassembled WGS sequence"/>
</dbReference>
<feature type="transmembrane region" description="Helical" evidence="19">
    <location>
        <begin position="276"/>
        <end position="296"/>
    </location>
</feature>
<evidence type="ECO:0000256" key="4">
    <source>
        <dbReference type="ARBA" id="ARBA00009612"/>
    </source>
</evidence>
<evidence type="ECO:0000313" key="21">
    <source>
        <dbReference type="Proteomes" id="UP000290527"/>
    </source>
</evidence>
<keyword evidence="15 19" id="KW-0472">Membrane</keyword>
<protein>
    <recommendedName>
        <fullName evidence="6 19">Tetrahydromethanopterin S-methyltransferase subunit E</fullName>
        <ecNumber evidence="18 19">7.2.1.4</ecNumber>
    </recommendedName>
    <alternativeName>
        <fullName evidence="16 19">N5-methyltetrahydromethanopterin--coenzyme M methyltransferase subunit E</fullName>
    </alternativeName>
</protein>
<evidence type="ECO:0000256" key="12">
    <source>
        <dbReference type="ARBA" id="ARBA00022967"/>
    </source>
</evidence>
<dbReference type="EMBL" id="BFAX01000004">
    <property type="protein sequence ID" value="GBF36676.1"/>
    <property type="molecule type" value="Genomic_DNA"/>
</dbReference>
<evidence type="ECO:0000256" key="1">
    <source>
        <dbReference type="ARBA" id="ARBA00002533"/>
    </source>
</evidence>
<evidence type="ECO:0000256" key="9">
    <source>
        <dbReference type="ARBA" id="ARBA00022603"/>
    </source>
</evidence>
<organism evidence="20 21">
    <name type="scientific">Methanofervidicoccus abyssi</name>
    <dbReference type="NCBI Taxonomy" id="2082189"/>
    <lineage>
        <taxon>Archaea</taxon>
        <taxon>Methanobacteriati</taxon>
        <taxon>Methanobacteriota</taxon>
        <taxon>Methanomada group</taxon>
        <taxon>Methanococci</taxon>
        <taxon>Methanococcales</taxon>
        <taxon>Methanofervidicoccus</taxon>
    </lineage>
</organism>
<evidence type="ECO:0000256" key="5">
    <source>
        <dbReference type="ARBA" id="ARBA00011616"/>
    </source>
</evidence>